<evidence type="ECO:0000313" key="8">
    <source>
        <dbReference type="EMBL" id="SUZ64853.1"/>
    </source>
</evidence>
<dbReference type="InterPro" id="IPR039565">
    <property type="entry name" value="BamD-like"/>
</dbReference>
<gene>
    <name evidence="8" type="ORF">METZ01_LOCUS17707</name>
</gene>
<protein>
    <recommendedName>
        <fullName evidence="7">Outer membrane lipoprotein BamD-like domain-containing protein</fullName>
    </recommendedName>
</protein>
<keyword evidence="1" id="KW-0732">Signal</keyword>
<dbReference type="GO" id="GO:0051205">
    <property type="term" value="P:protein insertion into membrane"/>
    <property type="evidence" value="ECO:0007669"/>
    <property type="project" value="TreeGrafter"/>
</dbReference>
<reference evidence="8" key="1">
    <citation type="submission" date="2018-05" db="EMBL/GenBank/DDBJ databases">
        <authorList>
            <person name="Lanie J.A."/>
            <person name="Ng W.-L."/>
            <person name="Kazmierczak K.M."/>
            <person name="Andrzejewski T.M."/>
            <person name="Davidsen T.M."/>
            <person name="Wayne K.J."/>
            <person name="Tettelin H."/>
            <person name="Glass J.I."/>
            <person name="Rusch D."/>
            <person name="Podicherti R."/>
            <person name="Tsui H.-C.T."/>
            <person name="Winkler M.E."/>
        </authorList>
    </citation>
    <scope>NUCLEOTIDE SEQUENCE</scope>
</reference>
<dbReference type="AlphaFoldDB" id="A0A381PHB9"/>
<dbReference type="EMBL" id="UINC01000944">
    <property type="protein sequence ID" value="SUZ64853.1"/>
    <property type="molecule type" value="Genomic_DNA"/>
</dbReference>
<dbReference type="Gene3D" id="1.25.40.10">
    <property type="entry name" value="Tetratricopeptide repeat domain"/>
    <property type="match status" value="1"/>
</dbReference>
<feature type="compositionally biased region" description="Polar residues" evidence="6">
    <location>
        <begin position="291"/>
        <end position="313"/>
    </location>
</feature>
<dbReference type="NCBIfam" id="TIGR03302">
    <property type="entry name" value="OM_YfiO"/>
    <property type="match status" value="1"/>
</dbReference>
<evidence type="ECO:0000259" key="7">
    <source>
        <dbReference type="Pfam" id="PF13525"/>
    </source>
</evidence>
<sequence>MRLLFIVVFCSLSSCAWMPFVGPNTDEQEIVEEETSEQILYRRANTSLKTGNYSLGISRLQQLEARFPFGRYAEQGQLELIYAHYMSVDLDSVQASADRFIRLHPQHPNIDYAYYMRGLAAFTGNRSVLDRFFGGQESRRDMSGAQVAFAYFSEFLDQFPDSEYAKDAHQRMIYLRNLLAHAEVDIASYYLSRDAHVAAANRARVVVENYSKTPSVPDALAILVESNYKLGLKDAANDSLRVLAMNYPDYRAFDENGNLILEEAIANRDRSWINIMTFGLVDRPNVPPPLQISQPDSGAPKSSNPDTAESTSGPAPKTPWYRRIFG</sequence>
<accession>A0A381PHB9</accession>
<dbReference type="InterPro" id="IPR011990">
    <property type="entry name" value="TPR-like_helical_dom_sf"/>
</dbReference>
<keyword evidence="4" id="KW-0998">Cell outer membrane</keyword>
<evidence type="ECO:0000256" key="4">
    <source>
        <dbReference type="ARBA" id="ARBA00023237"/>
    </source>
</evidence>
<dbReference type="PANTHER" id="PTHR37423:SF1">
    <property type="entry name" value="OUTER MEMBRANE PROTEIN ASSEMBLY FACTOR BAMD"/>
    <property type="match status" value="1"/>
</dbReference>
<dbReference type="PANTHER" id="PTHR37423">
    <property type="entry name" value="SOLUBLE LYTIC MUREIN TRANSGLYCOSYLASE-RELATED"/>
    <property type="match status" value="1"/>
</dbReference>
<name>A0A381PHB9_9ZZZZ</name>
<dbReference type="Pfam" id="PF13525">
    <property type="entry name" value="YfiO"/>
    <property type="match status" value="1"/>
</dbReference>
<keyword evidence="3" id="KW-0564">Palmitate</keyword>
<keyword evidence="2" id="KW-0472">Membrane</keyword>
<evidence type="ECO:0000256" key="6">
    <source>
        <dbReference type="SAM" id="MobiDB-lite"/>
    </source>
</evidence>
<evidence type="ECO:0000256" key="1">
    <source>
        <dbReference type="ARBA" id="ARBA00022729"/>
    </source>
</evidence>
<evidence type="ECO:0000256" key="3">
    <source>
        <dbReference type="ARBA" id="ARBA00023139"/>
    </source>
</evidence>
<feature type="region of interest" description="Disordered" evidence="6">
    <location>
        <begin position="286"/>
        <end position="326"/>
    </location>
</feature>
<dbReference type="PROSITE" id="PS51257">
    <property type="entry name" value="PROKAR_LIPOPROTEIN"/>
    <property type="match status" value="1"/>
</dbReference>
<feature type="domain" description="Outer membrane lipoprotein BamD-like" evidence="7">
    <location>
        <begin position="35"/>
        <end position="239"/>
    </location>
</feature>
<dbReference type="InterPro" id="IPR017689">
    <property type="entry name" value="BamD"/>
</dbReference>
<dbReference type="HAMAP" id="MF_00922">
    <property type="entry name" value="OM_assembly_BamD"/>
    <property type="match status" value="1"/>
</dbReference>
<proteinExistence type="inferred from homology"/>
<keyword evidence="5" id="KW-0449">Lipoprotein</keyword>
<evidence type="ECO:0000256" key="5">
    <source>
        <dbReference type="ARBA" id="ARBA00023288"/>
    </source>
</evidence>
<dbReference type="GO" id="GO:1990063">
    <property type="term" value="C:Bam protein complex"/>
    <property type="evidence" value="ECO:0007669"/>
    <property type="project" value="TreeGrafter"/>
</dbReference>
<evidence type="ECO:0000256" key="2">
    <source>
        <dbReference type="ARBA" id="ARBA00023136"/>
    </source>
</evidence>
<dbReference type="CDD" id="cd15830">
    <property type="entry name" value="BamD"/>
    <property type="match status" value="1"/>
</dbReference>
<organism evidence="8">
    <name type="scientific">marine metagenome</name>
    <dbReference type="NCBI Taxonomy" id="408172"/>
    <lineage>
        <taxon>unclassified sequences</taxon>
        <taxon>metagenomes</taxon>
        <taxon>ecological metagenomes</taxon>
    </lineage>
</organism>